<dbReference type="EMBL" id="BJYJ01000009">
    <property type="protein sequence ID" value="GEN76274.1"/>
    <property type="molecule type" value="Genomic_DNA"/>
</dbReference>
<reference evidence="2 3" key="1">
    <citation type="submission" date="2019-07" db="EMBL/GenBank/DDBJ databases">
        <title>Whole genome shotgun sequence of Chryseobacterium hagamense NBRC 105253.</title>
        <authorList>
            <person name="Hosoyama A."/>
            <person name="Uohara A."/>
            <person name="Ohji S."/>
            <person name="Ichikawa N."/>
        </authorList>
    </citation>
    <scope>NUCLEOTIDE SEQUENCE [LARGE SCALE GENOMIC DNA]</scope>
    <source>
        <strain evidence="2 3">NBRC 105253</strain>
    </source>
</reference>
<organism evidence="2 3">
    <name type="scientific">Chryseobacterium hagamense</name>
    <dbReference type="NCBI Taxonomy" id="395935"/>
    <lineage>
        <taxon>Bacteria</taxon>
        <taxon>Pseudomonadati</taxon>
        <taxon>Bacteroidota</taxon>
        <taxon>Flavobacteriia</taxon>
        <taxon>Flavobacteriales</taxon>
        <taxon>Weeksellaceae</taxon>
        <taxon>Chryseobacterium group</taxon>
        <taxon>Chryseobacterium</taxon>
    </lineage>
</organism>
<accession>A0A511YM51</accession>
<dbReference type="OrthoDB" id="9790409at2"/>
<keyword evidence="1" id="KW-1133">Transmembrane helix</keyword>
<evidence type="ECO:0000313" key="2">
    <source>
        <dbReference type="EMBL" id="GEN76274.1"/>
    </source>
</evidence>
<protein>
    <submittedName>
        <fullName evidence="2">Transporter</fullName>
    </submittedName>
</protein>
<gene>
    <name evidence="2" type="ORF">CHA01nite_20140</name>
</gene>
<dbReference type="InterPro" id="IPR007272">
    <property type="entry name" value="Sulf_transp_TsuA/YedE"/>
</dbReference>
<proteinExistence type="predicted"/>
<feature type="transmembrane region" description="Helical" evidence="1">
    <location>
        <begin position="30"/>
        <end position="50"/>
    </location>
</feature>
<dbReference type="Pfam" id="PF04143">
    <property type="entry name" value="Sulf_transp"/>
    <property type="match status" value="1"/>
</dbReference>
<dbReference type="AlphaFoldDB" id="A0A511YM51"/>
<feature type="transmembrane region" description="Helical" evidence="1">
    <location>
        <begin position="106"/>
        <end position="128"/>
    </location>
</feature>
<feature type="transmembrane region" description="Helical" evidence="1">
    <location>
        <begin position="62"/>
        <end position="81"/>
    </location>
</feature>
<feature type="transmembrane region" description="Helical" evidence="1">
    <location>
        <begin position="134"/>
        <end position="154"/>
    </location>
</feature>
<dbReference type="Proteomes" id="UP000321863">
    <property type="component" value="Unassembled WGS sequence"/>
</dbReference>
<evidence type="ECO:0000313" key="3">
    <source>
        <dbReference type="Proteomes" id="UP000321863"/>
    </source>
</evidence>
<comment type="caution">
    <text evidence="2">The sequence shown here is derived from an EMBL/GenBank/DDBJ whole genome shotgun (WGS) entry which is preliminary data.</text>
</comment>
<keyword evidence="1" id="KW-0812">Transmembrane</keyword>
<evidence type="ECO:0000256" key="1">
    <source>
        <dbReference type="SAM" id="Phobius"/>
    </source>
</evidence>
<sequence>MTTTTKQLQQDSICNNVNPVQQKWHHQLRYLITGIVFGIVFVKAEIISWFRIQEMFRLQSFHMYGVIGSAVLTAMISVFMIKKFNIKTVDGGKISIAPKKFNKGQIYGGLIFGFGWAITGACPGPLFAQIGTGAFAVTVTLLSAVSGTWIYGYFREKLPR</sequence>
<dbReference type="RefSeq" id="WP_146941201.1">
    <property type="nucleotide sequence ID" value="NZ_BJYJ01000009.1"/>
</dbReference>
<keyword evidence="3" id="KW-1185">Reference proteome</keyword>
<keyword evidence="1" id="KW-0472">Membrane</keyword>
<name>A0A511YM51_9FLAO</name>